<gene>
    <name evidence="2" type="ORF">FJM51_08200</name>
</gene>
<evidence type="ECO:0000313" key="3">
    <source>
        <dbReference type="Proteomes" id="UP000319255"/>
    </source>
</evidence>
<name>A0A501WTF2_9RHOB</name>
<comment type="caution">
    <text evidence="2">The sequence shown here is derived from an EMBL/GenBank/DDBJ whole genome shotgun (WGS) entry which is preliminary data.</text>
</comment>
<accession>A0A501WTF2</accession>
<protein>
    <submittedName>
        <fullName evidence="2">Phage holin family protein</fullName>
    </submittedName>
</protein>
<dbReference type="Pfam" id="PF07332">
    <property type="entry name" value="Phage_holin_3_6"/>
    <property type="match status" value="1"/>
</dbReference>
<evidence type="ECO:0000313" key="2">
    <source>
        <dbReference type="EMBL" id="TPE51670.1"/>
    </source>
</evidence>
<keyword evidence="1" id="KW-1133">Transmembrane helix</keyword>
<dbReference type="OrthoDB" id="7865288at2"/>
<reference evidence="2 3" key="1">
    <citation type="submission" date="2019-06" db="EMBL/GenBank/DDBJ databases">
        <title>A novel bacterium of genus Amaricoccus, isolated from marine sediment.</title>
        <authorList>
            <person name="Huang H."/>
            <person name="Mo K."/>
            <person name="Hu Y."/>
        </authorList>
    </citation>
    <scope>NUCLEOTIDE SEQUENCE [LARGE SCALE GENOMIC DNA]</scope>
    <source>
        <strain evidence="2 3">HB172011</strain>
    </source>
</reference>
<dbReference type="AlphaFoldDB" id="A0A501WTF2"/>
<keyword evidence="1" id="KW-0472">Membrane</keyword>
<proteinExistence type="predicted"/>
<feature type="transmembrane region" description="Helical" evidence="1">
    <location>
        <begin position="42"/>
        <end position="72"/>
    </location>
</feature>
<dbReference type="EMBL" id="VFRP01000006">
    <property type="protein sequence ID" value="TPE51670.1"/>
    <property type="molecule type" value="Genomic_DNA"/>
</dbReference>
<keyword evidence="3" id="KW-1185">Reference proteome</keyword>
<evidence type="ECO:0000256" key="1">
    <source>
        <dbReference type="SAM" id="Phobius"/>
    </source>
</evidence>
<organism evidence="2 3">
    <name type="scientific">Amaricoccus solimangrovi</name>
    <dbReference type="NCBI Taxonomy" id="2589815"/>
    <lineage>
        <taxon>Bacteria</taxon>
        <taxon>Pseudomonadati</taxon>
        <taxon>Pseudomonadota</taxon>
        <taxon>Alphaproteobacteria</taxon>
        <taxon>Rhodobacterales</taxon>
        <taxon>Paracoccaceae</taxon>
        <taxon>Amaricoccus</taxon>
    </lineage>
</organism>
<feature type="transmembrane region" description="Helical" evidence="1">
    <location>
        <begin position="78"/>
        <end position="97"/>
    </location>
</feature>
<sequence length="129" mass="13642">MPEEQERATPLLIGDLVTHVTELVRKEIQLFRAETEEKATQVMVAVGSLAAALAIALTALNVLAAALVAAITDAGLNASWSAIIVGVVFAIIAYVLANRGMSNLKATSLAPRRTVRATTRDAEMVKGKM</sequence>
<dbReference type="Proteomes" id="UP000319255">
    <property type="component" value="Unassembled WGS sequence"/>
</dbReference>
<keyword evidence="1" id="KW-0812">Transmembrane</keyword>
<dbReference type="InterPro" id="IPR009937">
    <property type="entry name" value="Phage_holin_3_6"/>
</dbReference>
<dbReference type="RefSeq" id="WP_140453643.1">
    <property type="nucleotide sequence ID" value="NZ_VFRP01000006.1"/>
</dbReference>